<evidence type="ECO:0000259" key="2">
    <source>
        <dbReference type="Pfam" id="PF03724"/>
    </source>
</evidence>
<feature type="chain" id="PRO_5017676639" evidence="1">
    <location>
        <begin position="33"/>
        <end position="161"/>
    </location>
</feature>
<dbReference type="Pfam" id="PF03724">
    <property type="entry name" value="META"/>
    <property type="match status" value="1"/>
</dbReference>
<organism evidence="3 4">
    <name type="scientific">Helicobacter didelphidarum</name>
    <dbReference type="NCBI Taxonomy" id="2040648"/>
    <lineage>
        <taxon>Bacteria</taxon>
        <taxon>Pseudomonadati</taxon>
        <taxon>Campylobacterota</taxon>
        <taxon>Epsilonproteobacteria</taxon>
        <taxon>Campylobacterales</taxon>
        <taxon>Helicobacteraceae</taxon>
        <taxon>Helicobacter</taxon>
    </lineage>
</organism>
<dbReference type="InterPro" id="IPR005184">
    <property type="entry name" value="DUF306_Meta_HslJ"/>
</dbReference>
<dbReference type="PANTHER" id="PTHR35535">
    <property type="entry name" value="HEAT SHOCK PROTEIN HSLJ"/>
    <property type="match status" value="1"/>
</dbReference>
<dbReference type="InterPro" id="IPR038670">
    <property type="entry name" value="HslJ-like_sf"/>
</dbReference>
<dbReference type="Gene3D" id="2.40.128.270">
    <property type="match status" value="1"/>
</dbReference>
<dbReference type="Proteomes" id="UP000256379">
    <property type="component" value="Unassembled WGS sequence"/>
</dbReference>
<gene>
    <name evidence="3" type="ORF">CQA53_00740</name>
</gene>
<dbReference type="OrthoDB" id="5326815at2"/>
<comment type="caution">
    <text evidence="3">The sequence shown here is derived from an EMBL/GenBank/DDBJ whole genome shotgun (WGS) entry which is preliminary data.</text>
</comment>
<dbReference type="RefSeq" id="WP_115542096.1">
    <property type="nucleotide sequence ID" value="NZ_NXLQ01000001.1"/>
</dbReference>
<evidence type="ECO:0000256" key="1">
    <source>
        <dbReference type="SAM" id="SignalP"/>
    </source>
</evidence>
<keyword evidence="1" id="KW-0732">Signal</keyword>
<evidence type="ECO:0000313" key="3">
    <source>
        <dbReference type="EMBL" id="RDU67570.1"/>
    </source>
</evidence>
<name>A0A3D8IRG6_9HELI</name>
<feature type="domain" description="DUF306" evidence="2">
    <location>
        <begin position="54"/>
        <end position="141"/>
    </location>
</feature>
<keyword evidence="4" id="KW-1185">Reference proteome</keyword>
<dbReference type="InterPro" id="IPR053147">
    <property type="entry name" value="Hsp_HslJ-like"/>
</dbReference>
<dbReference type="EMBL" id="NXLQ01000001">
    <property type="protein sequence ID" value="RDU67570.1"/>
    <property type="molecule type" value="Genomic_DNA"/>
</dbReference>
<sequence>MKKDCSLRLYFSKLLCATCIASISFILPTAIAQEQIKLQSESNLSRKPINILGNWRINLIEIDGAFVRVPEQAEGAEIQISNNQIAGISGCNRFMSAYTSSINPQQIHIEDGASTRKMCHLSEVMQFESAFLEIFRGSFMIEKNFEGVSLIRDNIKIYLVR</sequence>
<reference evidence="3 4" key="1">
    <citation type="submission" date="2018-04" db="EMBL/GenBank/DDBJ databases">
        <title>Novel Campyloabacter and Helicobacter Species and Strains.</title>
        <authorList>
            <person name="Mannion A.J."/>
            <person name="Shen Z."/>
            <person name="Fox J.G."/>
        </authorList>
    </citation>
    <scope>NUCLEOTIDE SEQUENCE [LARGE SCALE GENOMIC DNA]</scope>
    <source>
        <strain evidence="3 4">MIT 17-337</strain>
    </source>
</reference>
<evidence type="ECO:0000313" key="4">
    <source>
        <dbReference type="Proteomes" id="UP000256379"/>
    </source>
</evidence>
<proteinExistence type="predicted"/>
<protein>
    <submittedName>
        <fullName evidence="3">META domain-containing protein</fullName>
    </submittedName>
</protein>
<accession>A0A3D8IRG6</accession>
<dbReference type="AlphaFoldDB" id="A0A3D8IRG6"/>
<dbReference type="PANTHER" id="PTHR35535:SF1">
    <property type="entry name" value="HEAT SHOCK PROTEIN HSLJ"/>
    <property type="match status" value="1"/>
</dbReference>
<feature type="signal peptide" evidence="1">
    <location>
        <begin position="1"/>
        <end position="32"/>
    </location>
</feature>